<dbReference type="Pfam" id="PF20833">
    <property type="entry name" value="RNase_E_G_Thio"/>
    <property type="match status" value="1"/>
</dbReference>
<evidence type="ECO:0000256" key="3">
    <source>
        <dbReference type="ARBA" id="ARBA00005663"/>
    </source>
</evidence>
<evidence type="ECO:0000256" key="12">
    <source>
        <dbReference type="ARBA" id="ARBA00022730"/>
    </source>
</evidence>
<dbReference type="SMART" id="SM00316">
    <property type="entry name" value="S1"/>
    <property type="match status" value="1"/>
</dbReference>
<keyword evidence="12" id="KW-0699">rRNA-binding</keyword>
<feature type="compositionally biased region" description="Basic and acidic residues" evidence="19">
    <location>
        <begin position="700"/>
        <end position="712"/>
    </location>
</feature>
<dbReference type="InterPro" id="IPR012340">
    <property type="entry name" value="NA-bd_OB-fold"/>
</dbReference>
<evidence type="ECO:0000256" key="9">
    <source>
        <dbReference type="ARBA" id="ARBA00022694"/>
    </source>
</evidence>
<keyword evidence="15" id="KW-0862">Zinc</keyword>
<keyword evidence="6" id="KW-0963">Cytoplasm</keyword>
<dbReference type="GO" id="GO:0006364">
    <property type="term" value="P:rRNA processing"/>
    <property type="evidence" value="ECO:0007669"/>
    <property type="project" value="UniProtKB-KW"/>
</dbReference>
<feature type="region of interest" description="Disordered" evidence="19">
    <location>
        <begin position="507"/>
        <end position="551"/>
    </location>
</feature>
<gene>
    <name evidence="21" type="ORF">SAMN03097708_01731</name>
</gene>
<feature type="compositionally biased region" description="Basic and acidic residues" evidence="19">
    <location>
        <begin position="655"/>
        <end position="664"/>
    </location>
</feature>
<keyword evidence="5" id="KW-1003">Cell membrane</keyword>
<accession>A0A1G5QC08</accession>
<feature type="region of interest" description="Disordered" evidence="19">
    <location>
        <begin position="569"/>
        <end position="802"/>
    </location>
</feature>
<evidence type="ECO:0000256" key="13">
    <source>
        <dbReference type="ARBA" id="ARBA00022759"/>
    </source>
</evidence>
<dbReference type="InterPro" id="IPR004659">
    <property type="entry name" value="RNase_E/G"/>
</dbReference>
<dbReference type="GO" id="GO:0005737">
    <property type="term" value="C:cytoplasm"/>
    <property type="evidence" value="ECO:0007669"/>
    <property type="project" value="UniProtKB-SubCell"/>
</dbReference>
<dbReference type="GO" id="GO:0046872">
    <property type="term" value="F:metal ion binding"/>
    <property type="evidence" value="ECO:0007669"/>
    <property type="project" value="UniProtKB-KW"/>
</dbReference>
<evidence type="ECO:0000256" key="14">
    <source>
        <dbReference type="ARBA" id="ARBA00022801"/>
    </source>
</evidence>
<dbReference type="NCBIfam" id="NF008074">
    <property type="entry name" value="PRK10811.1"/>
    <property type="match status" value="1"/>
</dbReference>
<protein>
    <recommendedName>
        <fullName evidence="4">Ribonuclease G</fullName>
    </recommendedName>
</protein>
<dbReference type="InterPro" id="IPR003029">
    <property type="entry name" value="S1_domain"/>
</dbReference>
<dbReference type="GO" id="GO:0019843">
    <property type="term" value="F:rRNA binding"/>
    <property type="evidence" value="ECO:0007669"/>
    <property type="project" value="UniProtKB-KW"/>
</dbReference>
<keyword evidence="11" id="KW-0479">Metal-binding</keyword>
<keyword evidence="10" id="KW-0540">Nuclease</keyword>
<evidence type="ECO:0000256" key="18">
    <source>
        <dbReference type="ARBA" id="ARBA00023136"/>
    </source>
</evidence>
<organism evidence="21 22">
    <name type="scientific">Thiohalomonas denitrificans</name>
    <dbReference type="NCBI Taxonomy" id="415747"/>
    <lineage>
        <taxon>Bacteria</taxon>
        <taxon>Pseudomonadati</taxon>
        <taxon>Pseudomonadota</taxon>
        <taxon>Gammaproteobacteria</taxon>
        <taxon>Thiohalomonadales</taxon>
        <taxon>Thiohalomonadaceae</taxon>
        <taxon>Thiohalomonas</taxon>
    </lineage>
</organism>
<proteinExistence type="inferred from homology"/>
<evidence type="ECO:0000256" key="19">
    <source>
        <dbReference type="SAM" id="MobiDB-lite"/>
    </source>
</evidence>
<feature type="compositionally biased region" description="Basic and acidic residues" evidence="19">
    <location>
        <begin position="731"/>
        <end position="741"/>
    </location>
</feature>
<dbReference type="STRING" id="415747.SAMN03097708_01731"/>
<keyword evidence="18" id="KW-0472">Membrane</keyword>
<evidence type="ECO:0000256" key="4">
    <source>
        <dbReference type="ARBA" id="ARBA00017719"/>
    </source>
</evidence>
<evidence type="ECO:0000256" key="6">
    <source>
        <dbReference type="ARBA" id="ARBA00022490"/>
    </source>
</evidence>
<feature type="compositionally biased region" description="Basic and acidic residues" evidence="19">
    <location>
        <begin position="507"/>
        <end position="527"/>
    </location>
</feature>
<dbReference type="HAMAP" id="MF_00970">
    <property type="entry name" value="RNase_E"/>
    <property type="match status" value="1"/>
</dbReference>
<evidence type="ECO:0000256" key="7">
    <source>
        <dbReference type="ARBA" id="ARBA00022519"/>
    </source>
</evidence>
<dbReference type="NCBIfam" id="TIGR00757">
    <property type="entry name" value="RNaseEG"/>
    <property type="match status" value="1"/>
</dbReference>
<dbReference type="InterPro" id="IPR028878">
    <property type="entry name" value="RNase_E"/>
</dbReference>
<dbReference type="SUPFAM" id="SSF50249">
    <property type="entry name" value="Nucleic acid-binding proteins"/>
    <property type="match status" value="1"/>
</dbReference>
<feature type="compositionally biased region" description="Basic and acidic residues" evidence="19">
    <location>
        <begin position="569"/>
        <end position="581"/>
    </location>
</feature>
<feature type="compositionally biased region" description="Basic and acidic residues" evidence="19">
    <location>
        <begin position="588"/>
        <end position="606"/>
    </location>
</feature>
<keyword evidence="8" id="KW-0698">rRNA processing</keyword>
<reference evidence="21 22" key="1">
    <citation type="submission" date="2016-10" db="EMBL/GenBank/DDBJ databases">
        <authorList>
            <person name="de Groot N.N."/>
        </authorList>
    </citation>
    <scope>NUCLEOTIDE SEQUENCE [LARGE SCALE GENOMIC DNA]</scope>
    <source>
        <strain evidence="21 22">HLD2</strain>
    </source>
</reference>
<evidence type="ECO:0000256" key="8">
    <source>
        <dbReference type="ARBA" id="ARBA00022552"/>
    </source>
</evidence>
<dbReference type="Gene3D" id="3.40.1260.20">
    <property type="entry name" value="Ribonuclease E, catalytic domain"/>
    <property type="match status" value="1"/>
</dbReference>
<dbReference type="InterPro" id="IPR048583">
    <property type="entry name" value="RNase_E_G_thioredoxin-like"/>
</dbReference>
<dbReference type="Proteomes" id="UP000199648">
    <property type="component" value="Unassembled WGS sequence"/>
</dbReference>
<dbReference type="PANTHER" id="PTHR30001">
    <property type="entry name" value="RIBONUCLEASE"/>
    <property type="match status" value="1"/>
</dbReference>
<dbReference type="Pfam" id="PF00575">
    <property type="entry name" value="S1"/>
    <property type="match status" value="1"/>
</dbReference>
<feature type="compositionally biased region" description="Basic and acidic residues" evidence="19">
    <location>
        <begin position="629"/>
        <end position="649"/>
    </location>
</feature>
<dbReference type="PANTHER" id="PTHR30001:SF1">
    <property type="entry name" value="RIBONUCLEASE E_G-LIKE PROTEIN, CHLOROPLASTIC"/>
    <property type="match status" value="1"/>
</dbReference>
<evidence type="ECO:0000256" key="17">
    <source>
        <dbReference type="ARBA" id="ARBA00022884"/>
    </source>
</evidence>
<dbReference type="PROSITE" id="PS50126">
    <property type="entry name" value="S1"/>
    <property type="match status" value="1"/>
</dbReference>
<feature type="domain" description="S1 motif" evidence="20">
    <location>
        <begin position="39"/>
        <end position="125"/>
    </location>
</feature>
<evidence type="ECO:0000313" key="21">
    <source>
        <dbReference type="EMBL" id="SCZ58891.1"/>
    </source>
</evidence>
<keyword evidence="16" id="KW-0460">Magnesium</keyword>
<dbReference type="CDD" id="cd04453">
    <property type="entry name" value="S1_RNase_E"/>
    <property type="match status" value="1"/>
</dbReference>
<keyword evidence="17" id="KW-0694">RNA-binding</keyword>
<evidence type="ECO:0000256" key="5">
    <source>
        <dbReference type="ARBA" id="ARBA00022475"/>
    </source>
</evidence>
<evidence type="ECO:0000256" key="2">
    <source>
        <dbReference type="ARBA" id="ARBA00004496"/>
    </source>
</evidence>
<dbReference type="EMBL" id="FMWD01000005">
    <property type="protein sequence ID" value="SCZ58891.1"/>
    <property type="molecule type" value="Genomic_DNA"/>
</dbReference>
<keyword evidence="14" id="KW-0378">Hydrolase</keyword>
<comment type="cofactor">
    <cofactor evidence="1">
        <name>Mg(2+)</name>
        <dbReference type="ChEBI" id="CHEBI:18420"/>
    </cofactor>
</comment>
<dbReference type="FunFam" id="2.40.50.140:FF:000040">
    <property type="entry name" value="Ribonuclease E"/>
    <property type="match status" value="1"/>
</dbReference>
<name>A0A1G5QC08_9GAMM</name>
<evidence type="ECO:0000259" key="20">
    <source>
        <dbReference type="PROSITE" id="PS50126"/>
    </source>
</evidence>
<dbReference type="InterPro" id="IPR019307">
    <property type="entry name" value="RNA-bd_AU-1/RNase_E/G"/>
</dbReference>
<dbReference type="AlphaFoldDB" id="A0A1G5QC08"/>
<evidence type="ECO:0000256" key="16">
    <source>
        <dbReference type="ARBA" id="ARBA00022842"/>
    </source>
</evidence>
<evidence type="ECO:0000256" key="11">
    <source>
        <dbReference type="ARBA" id="ARBA00022723"/>
    </source>
</evidence>
<dbReference type="GO" id="GO:0008033">
    <property type="term" value="P:tRNA processing"/>
    <property type="evidence" value="ECO:0007669"/>
    <property type="project" value="UniProtKB-KW"/>
</dbReference>
<evidence type="ECO:0000313" key="22">
    <source>
        <dbReference type="Proteomes" id="UP000199648"/>
    </source>
</evidence>
<evidence type="ECO:0000256" key="1">
    <source>
        <dbReference type="ARBA" id="ARBA00001946"/>
    </source>
</evidence>
<comment type="subcellular location">
    <subcellularLocation>
        <location evidence="2">Cytoplasm</location>
    </subcellularLocation>
</comment>
<keyword evidence="13" id="KW-0255">Endonuclease</keyword>
<feature type="compositionally biased region" description="Polar residues" evidence="19">
    <location>
        <begin position="681"/>
        <end position="699"/>
    </location>
</feature>
<feature type="compositionally biased region" description="Basic residues" evidence="19">
    <location>
        <begin position="665"/>
        <end position="679"/>
    </location>
</feature>
<dbReference type="Pfam" id="PF10150">
    <property type="entry name" value="RNase_E_G"/>
    <property type="match status" value="1"/>
</dbReference>
<sequence length="802" mass="88769">MKRMLFNATQPEELRVALVDGQRLFDLDIESAARVQKKSNIYKGRITRIEPSLEAAFVDYGAERHGFLPLKEISRSYFKSNADLSGKISIQEVLNEGQEIVVQVDKEERGNKGAALTSFISLAGRYLVLMPNNPRAGGVSRRIEGDDRSEVRDAMSQLQIPADMGLIVRTAGVGKSAEELQWDLDYLVQVWRAVEDAAEEKSAPFLIYQESNVVVRAIRDYFRSDIAEILIDDPETYEHARQFMKQVMPHNLQKVKRYKDSTPLFTRYQIESQIESAFQREVRLPSGGSIVIDHTEAMLSIDINSARSTKGGDIEETALNTNLEAADEIARQLRLRDLGGLIVIDFIDMTPARNQREVENRLKEALKQDRARVQVGRISRFGLLEMSRQRLRPSLGESSQIVCPRCSGQGTIRGVESLALSILRILEEEAMKEKTGKIQAQLPVDVATFLLNEKRSSIADIEQRQKVSVVLVPNIHLETPHYELQRVRADEVEPAHKAIPSYELMSKPEDVEEVRGEKPIPPREEPAVRSVVPSAAPPTPTSVPAVEQQPAAQPGGFLRRLLNNLFGAEKPEEQAEPEKRAPQRRGRSGGEERGRGTSERRKGDTRPRRRSGGGRSGQKPAGKPAQQAKPEKEAREPKEKESAKGEGSELSKGTETADKGDRGASTRRGRRGGRRRRRTPSQDSAAQGSEQAVETTSTGRDNESRAADKAVAKDAGSAPQPSAADAGRSNKPVEGRGEGRQGPRAAPPEQNRRRRRPPMPPAKEGDAPPRNLVSGEQHAEPAPIPGPEEKKAPSQPKPESEA</sequence>
<comment type="similarity">
    <text evidence="3">Belongs to the RNase E/G family. RNase G subfamily.</text>
</comment>
<feature type="non-terminal residue" evidence="21">
    <location>
        <position position="802"/>
    </location>
</feature>
<keyword evidence="7" id="KW-0997">Cell inner membrane</keyword>
<evidence type="ECO:0000256" key="10">
    <source>
        <dbReference type="ARBA" id="ARBA00022722"/>
    </source>
</evidence>
<dbReference type="RefSeq" id="WP_175452498.1">
    <property type="nucleotide sequence ID" value="NZ_FMWD01000005.1"/>
</dbReference>
<dbReference type="Gene3D" id="2.40.50.140">
    <property type="entry name" value="Nucleic acid-binding proteins"/>
    <property type="match status" value="1"/>
</dbReference>
<evidence type="ECO:0000256" key="15">
    <source>
        <dbReference type="ARBA" id="ARBA00022833"/>
    </source>
</evidence>
<keyword evidence="22" id="KW-1185">Reference proteome</keyword>
<feature type="compositionally biased region" description="Basic and acidic residues" evidence="19">
    <location>
        <begin position="787"/>
        <end position="802"/>
    </location>
</feature>
<keyword evidence="9" id="KW-0819">tRNA processing</keyword>
<dbReference type="GO" id="GO:0008995">
    <property type="term" value="F:ribonuclease E activity"/>
    <property type="evidence" value="ECO:0007669"/>
    <property type="project" value="InterPro"/>
</dbReference>